<evidence type="ECO:0000256" key="3">
    <source>
        <dbReference type="ARBA" id="ARBA00022490"/>
    </source>
</evidence>
<evidence type="ECO:0000313" key="13">
    <source>
        <dbReference type="Proteomes" id="UP000289886"/>
    </source>
</evidence>
<evidence type="ECO:0000256" key="2">
    <source>
        <dbReference type="ARBA" id="ARBA00022433"/>
    </source>
</evidence>
<evidence type="ECO:0000256" key="11">
    <source>
        <dbReference type="SAM" id="Coils"/>
    </source>
</evidence>
<proteinExistence type="predicted"/>
<dbReference type="GO" id="GO:0032982">
    <property type="term" value="C:myosin filament"/>
    <property type="evidence" value="ECO:0007669"/>
    <property type="project" value="UniProtKB-KW"/>
</dbReference>
<keyword evidence="6 11" id="KW-0175">Coiled coil</keyword>
<dbReference type="Proteomes" id="UP000289886">
    <property type="component" value="Unassembled WGS sequence"/>
</dbReference>
<comment type="caution">
    <text evidence="12">The sequence shown here is derived from an EMBL/GenBank/DDBJ whole genome shotgun (WGS) entry which is preliminary data.</text>
</comment>
<dbReference type="GO" id="GO:0005524">
    <property type="term" value="F:ATP binding"/>
    <property type="evidence" value="ECO:0007669"/>
    <property type="project" value="UniProtKB-KW"/>
</dbReference>
<dbReference type="EMBL" id="SCEB01000880">
    <property type="protein sequence ID" value="RXM97933.1"/>
    <property type="molecule type" value="Genomic_DNA"/>
</dbReference>
<keyword evidence="10" id="KW-0009">Actin-binding</keyword>
<evidence type="ECO:0000256" key="9">
    <source>
        <dbReference type="ARBA" id="ARBA00023179"/>
    </source>
</evidence>
<evidence type="ECO:0000256" key="1">
    <source>
        <dbReference type="ARBA" id="ARBA00004657"/>
    </source>
</evidence>
<evidence type="ECO:0000256" key="4">
    <source>
        <dbReference type="ARBA" id="ARBA00022741"/>
    </source>
</evidence>
<evidence type="ECO:0000256" key="8">
    <source>
        <dbReference type="ARBA" id="ARBA00023175"/>
    </source>
</evidence>
<keyword evidence="2" id="KW-0787">Thick filament</keyword>
<sequence length="131" mass="15092">MVERRGNLMQAEIKEMRAALEQAERDRKIAEQELVDASEHVQLLHSQNSSLIKIRKKLESDLSQLQRKVEDTLQEARNAEEKAKKTITDAAMMAEELKKEQDTSAHLKSMKNLEATVKDLGTIWMMLSSWQ</sequence>
<accession>A0A662YPP7</accession>
<dbReference type="GO" id="GO:0003779">
    <property type="term" value="F:actin binding"/>
    <property type="evidence" value="ECO:0007669"/>
    <property type="project" value="UniProtKB-KW"/>
</dbReference>
<evidence type="ECO:0000256" key="5">
    <source>
        <dbReference type="ARBA" id="ARBA00022840"/>
    </source>
</evidence>
<dbReference type="GO" id="GO:0030016">
    <property type="term" value="C:myofibril"/>
    <property type="evidence" value="ECO:0007669"/>
    <property type="project" value="UniProtKB-SubCell"/>
</dbReference>
<dbReference type="Gene3D" id="1.20.5.370">
    <property type="match status" value="2"/>
</dbReference>
<evidence type="ECO:0000256" key="6">
    <source>
        <dbReference type="ARBA" id="ARBA00023054"/>
    </source>
</evidence>
<keyword evidence="13" id="KW-1185">Reference proteome</keyword>
<comment type="subcellular location">
    <subcellularLocation>
        <location evidence="1">Cytoplasm</location>
        <location evidence="1">Myofibril</location>
    </subcellularLocation>
</comment>
<gene>
    <name evidence="12" type="ORF">EOD39_13796</name>
</gene>
<keyword evidence="8" id="KW-0505">Motor protein</keyword>
<feature type="coiled-coil region" evidence="11">
    <location>
        <begin position="6"/>
        <end position="100"/>
    </location>
</feature>
<keyword evidence="9" id="KW-0514">Muscle protein</keyword>
<dbReference type="GO" id="GO:0016459">
    <property type="term" value="C:myosin complex"/>
    <property type="evidence" value="ECO:0007669"/>
    <property type="project" value="UniProtKB-KW"/>
</dbReference>
<evidence type="ECO:0000256" key="7">
    <source>
        <dbReference type="ARBA" id="ARBA00023123"/>
    </source>
</evidence>
<evidence type="ECO:0000256" key="10">
    <source>
        <dbReference type="ARBA" id="ARBA00023203"/>
    </source>
</evidence>
<keyword evidence="7" id="KW-0518">Myosin</keyword>
<protein>
    <submittedName>
        <fullName evidence="12">Myosin-3</fullName>
    </submittedName>
</protein>
<dbReference type="InterPro" id="IPR014751">
    <property type="entry name" value="XRCC4-like_C"/>
</dbReference>
<name>A0A662YPP7_ACIRT</name>
<dbReference type="FunFam" id="1.20.5.370:FF:000002">
    <property type="entry name" value="Myosin heavy chain"/>
    <property type="match status" value="1"/>
</dbReference>
<keyword evidence="4" id="KW-0547">Nucleotide-binding</keyword>
<keyword evidence="3" id="KW-0963">Cytoplasm</keyword>
<reference evidence="12 13" key="1">
    <citation type="submission" date="2019-01" db="EMBL/GenBank/DDBJ databases">
        <title>Draft Genome and Complete Hox-Cluster Characterization of the Sterlet Sturgeon (Acipenser ruthenus).</title>
        <authorList>
            <person name="Wei Q."/>
        </authorList>
    </citation>
    <scope>NUCLEOTIDE SEQUENCE [LARGE SCALE GENOMIC DNA]</scope>
    <source>
        <strain evidence="12">WHYD16114868_AA</strain>
        <tissue evidence="12">Blood</tissue>
    </source>
</reference>
<dbReference type="AlphaFoldDB" id="A0A662YPP7"/>
<dbReference type="FunFam" id="1.20.5.370:FF:000001">
    <property type="entry name" value="Myosin heavy chain"/>
    <property type="match status" value="1"/>
</dbReference>
<keyword evidence="5" id="KW-0067">ATP-binding</keyword>
<evidence type="ECO:0000313" key="12">
    <source>
        <dbReference type="EMBL" id="RXM97933.1"/>
    </source>
</evidence>
<organism evidence="12 13">
    <name type="scientific">Acipenser ruthenus</name>
    <name type="common">Sterlet sturgeon</name>
    <dbReference type="NCBI Taxonomy" id="7906"/>
    <lineage>
        <taxon>Eukaryota</taxon>
        <taxon>Metazoa</taxon>
        <taxon>Chordata</taxon>
        <taxon>Craniata</taxon>
        <taxon>Vertebrata</taxon>
        <taxon>Euteleostomi</taxon>
        <taxon>Actinopterygii</taxon>
        <taxon>Chondrostei</taxon>
        <taxon>Acipenseriformes</taxon>
        <taxon>Acipenseridae</taxon>
        <taxon>Acipenser</taxon>
    </lineage>
</organism>